<dbReference type="GO" id="GO:0051453">
    <property type="term" value="P:regulation of intracellular pH"/>
    <property type="evidence" value="ECO:0007669"/>
    <property type="project" value="TreeGrafter"/>
</dbReference>
<evidence type="ECO:0000256" key="9">
    <source>
        <dbReference type="ARBA" id="ARBA00023201"/>
    </source>
</evidence>
<gene>
    <name evidence="12" type="ORF">GTW20_18400</name>
</gene>
<feature type="transmembrane region" description="Helical" evidence="10">
    <location>
        <begin position="350"/>
        <end position="373"/>
    </location>
</feature>
<dbReference type="Pfam" id="PF00999">
    <property type="entry name" value="Na_H_Exchanger"/>
    <property type="match status" value="1"/>
</dbReference>
<keyword evidence="5 10" id="KW-1133">Transmembrane helix</keyword>
<keyword evidence="6" id="KW-0915">Sodium</keyword>
<keyword evidence="7" id="KW-0406">Ion transport</keyword>
<dbReference type="PANTHER" id="PTHR10110:SF86">
    <property type="entry name" value="SODIUM_HYDROGEN EXCHANGER 7"/>
    <property type="match status" value="1"/>
</dbReference>
<evidence type="ECO:0000259" key="11">
    <source>
        <dbReference type="Pfam" id="PF00999"/>
    </source>
</evidence>
<dbReference type="EMBL" id="WWHY01000001">
    <property type="protein sequence ID" value="MYR34172.1"/>
    <property type="molecule type" value="Genomic_DNA"/>
</dbReference>
<evidence type="ECO:0000256" key="3">
    <source>
        <dbReference type="ARBA" id="ARBA00022475"/>
    </source>
</evidence>
<dbReference type="RefSeq" id="WP_161111444.1">
    <property type="nucleotide sequence ID" value="NZ_WWHY01000001.1"/>
</dbReference>
<keyword evidence="2" id="KW-0813">Transport</keyword>
<evidence type="ECO:0000256" key="5">
    <source>
        <dbReference type="ARBA" id="ARBA00022989"/>
    </source>
</evidence>
<keyword evidence="3" id="KW-1003">Cell membrane</keyword>
<dbReference type="GO" id="GO:0098719">
    <property type="term" value="P:sodium ion import across plasma membrane"/>
    <property type="evidence" value="ECO:0007669"/>
    <property type="project" value="TreeGrafter"/>
</dbReference>
<feature type="transmembrane region" description="Helical" evidence="10">
    <location>
        <begin position="188"/>
        <end position="209"/>
    </location>
</feature>
<evidence type="ECO:0000313" key="12">
    <source>
        <dbReference type="EMBL" id="MYR34172.1"/>
    </source>
</evidence>
<evidence type="ECO:0000256" key="2">
    <source>
        <dbReference type="ARBA" id="ARBA00022448"/>
    </source>
</evidence>
<keyword evidence="4 10" id="KW-0812">Transmembrane</keyword>
<sequence>MRGKRGAMGIEWAATIMVAAVLAVTLLARRLRIADPILLIVLGVVLAIIPSLPTVIVEPDLLLLLVLPPLLFWHAFIVSPREIKATAPAVTLLAIVLVALTALTVGCVLKLLLDLPWPVAIAIGAVLAPTDPIAFLTVARRLGVSPRLVGLLDGENLLNDFTALVIYGVAVEAALTDTWSAPHALSRFVLTAFAGAAIGLVVGFMISTVNRRITTPSLPPIVTLAGAYLAFLPAEALHVSAVLAAGVAGRTAGARSPIVDRPEGRIVGYGFWNTWTFLLTAVLFVLVGLQLPVALVGLTDIAMTAMICLAVIGTVVTLRLVFSLGIGLVPAPIARRMTVARRRWPWAESLIVGWSGMRGAFSLVMALILPLDFPYRDLAIVITFSVILATLIGQGLTLPILIRRLPIERDEVSPRERIRARQEAREAALDRLDEISEEGGISEEQEAHLRSGYRNHDGEDAARAHRAELEMIAAERRAAIDMRRNGRISDDILREIESDLDMRAVLLHEHLTDPGRG</sequence>
<evidence type="ECO:0000256" key="8">
    <source>
        <dbReference type="ARBA" id="ARBA00023136"/>
    </source>
</evidence>
<feature type="domain" description="Cation/H+ exchanger transmembrane" evidence="11">
    <location>
        <begin position="19"/>
        <end position="402"/>
    </location>
</feature>
<dbReference type="Gene3D" id="6.10.140.1330">
    <property type="match status" value="1"/>
</dbReference>
<evidence type="ECO:0000256" key="7">
    <source>
        <dbReference type="ARBA" id="ARBA00023065"/>
    </source>
</evidence>
<dbReference type="InterPro" id="IPR006153">
    <property type="entry name" value="Cation/H_exchanger_TM"/>
</dbReference>
<dbReference type="PANTHER" id="PTHR10110">
    <property type="entry name" value="SODIUM/HYDROGEN EXCHANGER"/>
    <property type="match status" value="1"/>
</dbReference>
<evidence type="ECO:0000313" key="13">
    <source>
        <dbReference type="Proteomes" id="UP000467124"/>
    </source>
</evidence>
<feature type="transmembrane region" description="Helical" evidence="10">
    <location>
        <begin position="379"/>
        <end position="402"/>
    </location>
</feature>
<dbReference type="AlphaFoldDB" id="A0A7K2IW24"/>
<accession>A0A7K2IW24</accession>
<keyword evidence="8 10" id="KW-0472">Membrane</keyword>
<evidence type="ECO:0000256" key="4">
    <source>
        <dbReference type="ARBA" id="ARBA00022692"/>
    </source>
</evidence>
<proteinExistence type="predicted"/>
<dbReference type="GO" id="GO:0015386">
    <property type="term" value="F:potassium:proton antiporter activity"/>
    <property type="evidence" value="ECO:0007669"/>
    <property type="project" value="TreeGrafter"/>
</dbReference>
<feature type="transmembrane region" description="Helical" evidence="10">
    <location>
        <begin position="36"/>
        <end position="55"/>
    </location>
</feature>
<evidence type="ECO:0000256" key="6">
    <source>
        <dbReference type="ARBA" id="ARBA00023053"/>
    </source>
</evidence>
<feature type="transmembrane region" description="Helical" evidence="10">
    <location>
        <begin position="221"/>
        <end position="245"/>
    </location>
</feature>
<feature type="transmembrane region" description="Helical" evidence="10">
    <location>
        <begin position="61"/>
        <end position="78"/>
    </location>
</feature>
<reference evidence="12 13" key="1">
    <citation type="journal article" date="2019" name="Nat. Commun.">
        <title>The antimicrobial potential of Streptomyces from insect microbiomes.</title>
        <authorList>
            <person name="Chevrette M.G."/>
            <person name="Carlson C.M."/>
            <person name="Ortega H.E."/>
            <person name="Thomas C."/>
            <person name="Ananiev G.E."/>
            <person name="Barns K.J."/>
            <person name="Book A.J."/>
            <person name="Cagnazzo J."/>
            <person name="Carlos C."/>
            <person name="Flanigan W."/>
            <person name="Grubbs K.J."/>
            <person name="Horn H.A."/>
            <person name="Hoffmann F.M."/>
            <person name="Klassen J.L."/>
            <person name="Knack J.J."/>
            <person name="Lewin G.R."/>
            <person name="McDonald B.R."/>
            <person name="Muller L."/>
            <person name="Melo W.G.P."/>
            <person name="Pinto-Tomas A.A."/>
            <person name="Schmitz A."/>
            <person name="Wendt-Pienkowski E."/>
            <person name="Wildman S."/>
            <person name="Zhao M."/>
            <person name="Zhang F."/>
            <person name="Bugni T.S."/>
            <person name="Andes D.R."/>
            <person name="Pupo M.T."/>
            <person name="Currie C.R."/>
        </authorList>
    </citation>
    <scope>NUCLEOTIDE SEQUENCE [LARGE SCALE GENOMIC DNA]</scope>
    <source>
        <strain evidence="12 13">SID5840</strain>
    </source>
</reference>
<organism evidence="12 13">
    <name type="scientific">Nocardiopsis alba</name>
    <dbReference type="NCBI Taxonomy" id="53437"/>
    <lineage>
        <taxon>Bacteria</taxon>
        <taxon>Bacillati</taxon>
        <taxon>Actinomycetota</taxon>
        <taxon>Actinomycetes</taxon>
        <taxon>Streptosporangiales</taxon>
        <taxon>Nocardiopsidaceae</taxon>
        <taxon>Nocardiopsis</taxon>
    </lineage>
</organism>
<dbReference type="InterPro" id="IPR018422">
    <property type="entry name" value="Cation/H_exchanger_CPA1"/>
</dbReference>
<comment type="subcellular location">
    <subcellularLocation>
        <location evidence="1">Cell membrane</location>
        <topology evidence="1">Multi-pass membrane protein</topology>
    </subcellularLocation>
</comment>
<dbReference type="GO" id="GO:0005886">
    <property type="term" value="C:plasma membrane"/>
    <property type="evidence" value="ECO:0007669"/>
    <property type="project" value="UniProtKB-SubCell"/>
</dbReference>
<evidence type="ECO:0000256" key="1">
    <source>
        <dbReference type="ARBA" id="ARBA00004651"/>
    </source>
</evidence>
<keyword evidence="9" id="KW-0739">Sodium transport</keyword>
<feature type="transmembrane region" description="Helical" evidence="10">
    <location>
        <begin position="119"/>
        <end position="139"/>
    </location>
</feature>
<name>A0A7K2IW24_9ACTN</name>
<feature type="transmembrane region" description="Helical" evidence="10">
    <location>
        <begin position="90"/>
        <end position="113"/>
    </location>
</feature>
<comment type="caution">
    <text evidence="12">The sequence shown here is derived from an EMBL/GenBank/DDBJ whole genome shotgun (WGS) entry which is preliminary data.</text>
</comment>
<evidence type="ECO:0000256" key="10">
    <source>
        <dbReference type="SAM" id="Phobius"/>
    </source>
</evidence>
<dbReference type="Proteomes" id="UP000467124">
    <property type="component" value="Unassembled WGS sequence"/>
</dbReference>
<feature type="transmembrane region" description="Helical" evidence="10">
    <location>
        <begin position="266"/>
        <end position="289"/>
    </location>
</feature>
<protein>
    <recommendedName>
        <fullName evidence="11">Cation/H+ exchanger transmembrane domain-containing protein</fullName>
    </recommendedName>
</protein>
<dbReference type="GO" id="GO:0015385">
    <property type="term" value="F:sodium:proton antiporter activity"/>
    <property type="evidence" value="ECO:0007669"/>
    <property type="project" value="InterPro"/>
</dbReference>
<feature type="transmembrane region" description="Helical" evidence="10">
    <location>
        <begin position="12"/>
        <end position="29"/>
    </location>
</feature>
<feature type="transmembrane region" description="Helical" evidence="10">
    <location>
        <begin position="301"/>
        <end position="329"/>
    </location>
</feature>